<dbReference type="PRINTS" id="PR00069">
    <property type="entry name" value="ALDKETRDTASE"/>
</dbReference>
<dbReference type="InParanoid" id="A0A165HW40"/>
<evidence type="ECO:0000313" key="3">
    <source>
        <dbReference type="EMBL" id="KZT12270.1"/>
    </source>
</evidence>
<dbReference type="Gene3D" id="3.20.20.100">
    <property type="entry name" value="NADP-dependent oxidoreductase domain"/>
    <property type="match status" value="1"/>
</dbReference>
<name>A0A165HW40_9APHY</name>
<accession>A0A165HW40</accession>
<sequence length="262" mass="29229">MMSRNGAIHHVERVDASNDGIYRLSCDLYAIERDEVAEEFSTRKSVSCISKTRAALSCVAKSVALVVVAGIAINLIFPSDLHRGIQNCLGSHKHIVQLPAHCTLPSCDKIPSITLGVWQAEPGDVRDAVKAALNAGCKHSDGTWRYGNEEEVWKAIKLLYNRQKYVQLWEQVHAPKDVEPALDATLKALGVDYLDLYLIHWPIAFERYELDDALTADPSPTWQALEAMADKGAQHQHQQVSIYTYPSKLKSDNVQCYLLVFA</sequence>
<dbReference type="Pfam" id="PF00248">
    <property type="entry name" value="Aldo_ket_red"/>
    <property type="match status" value="1"/>
</dbReference>
<dbReference type="STRING" id="1314785.A0A165HW40"/>
<dbReference type="PANTHER" id="PTHR11732">
    <property type="entry name" value="ALDO/KETO REDUCTASE"/>
    <property type="match status" value="1"/>
</dbReference>
<keyword evidence="1" id="KW-1133">Transmembrane helix</keyword>
<evidence type="ECO:0000313" key="4">
    <source>
        <dbReference type="Proteomes" id="UP000076871"/>
    </source>
</evidence>
<dbReference type="OrthoDB" id="416253at2759"/>
<dbReference type="InterPro" id="IPR023210">
    <property type="entry name" value="NADP_OxRdtase_dom"/>
</dbReference>
<dbReference type="InterPro" id="IPR020471">
    <property type="entry name" value="AKR"/>
</dbReference>
<keyword evidence="4" id="KW-1185">Reference proteome</keyword>
<organism evidence="3 4">
    <name type="scientific">Laetiporus sulphureus 93-53</name>
    <dbReference type="NCBI Taxonomy" id="1314785"/>
    <lineage>
        <taxon>Eukaryota</taxon>
        <taxon>Fungi</taxon>
        <taxon>Dikarya</taxon>
        <taxon>Basidiomycota</taxon>
        <taxon>Agaricomycotina</taxon>
        <taxon>Agaricomycetes</taxon>
        <taxon>Polyporales</taxon>
        <taxon>Laetiporus</taxon>
    </lineage>
</organism>
<protein>
    <submittedName>
        <fullName evidence="3">Aldo/keto reductase</fullName>
    </submittedName>
</protein>
<feature type="non-terminal residue" evidence="3">
    <location>
        <position position="262"/>
    </location>
</feature>
<evidence type="ECO:0000259" key="2">
    <source>
        <dbReference type="Pfam" id="PF00248"/>
    </source>
</evidence>
<dbReference type="GO" id="GO:0016491">
    <property type="term" value="F:oxidoreductase activity"/>
    <property type="evidence" value="ECO:0007669"/>
    <property type="project" value="InterPro"/>
</dbReference>
<feature type="transmembrane region" description="Helical" evidence="1">
    <location>
        <begin position="54"/>
        <end position="77"/>
    </location>
</feature>
<dbReference type="EMBL" id="KV427606">
    <property type="protein sequence ID" value="KZT12270.1"/>
    <property type="molecule type" value="Genomic_DNA"/>
</dbReference>
<keyword evidence="1" id="KW-0812">Transmembrane</keyword>
<evidence type="ECO:0000256" key="1">
    <source>
        <dbReference type="SAM" id="Phobius"/>
    </source>
</evidence>
<dbReference type="InterPro" id="IPR036812">
    <property type="entry name" value="NAD(P)_OxRdtase_dom_sf"/>
</dbReference>
<feature type="domain" description="NADP-dependent oxidoreductase" evidence="2">
    <location>
        <begin position="114"/>
        <end position="232"/>
    </location>
</feature>
<gene>
    <name evidence="3" type="ORF">LAESUDRAFT_670665</name>
</gene>
<dbReference type="GeneID" id="63822470"/>
<dbReference type="SUPFAM" id="SSF51430">
    <property type="entry name" value="NAD(P)-linked oxidoreductase"/>
    <property type="match status" value="1"/>
</dbReference>
<keyword evidence="1" id="KW-0472">Membrane</keyword>
<dbReference type="Proteomes" id="UP000076871">
    <property type="component" value="Unassembled WGS sequence"/>
</dbReference>
<reference evidence="3 4" key="1">
    <citation type="journal article" date="2016" name="Mol. Biol. Evol.">
        <title>Comparative Genomics of Early-Diverging Mushroom-Forming Fungi Provides Insights into the Origins of Lignocellulose Decay Capabilities.</title>
        <authorList>
            <person name="Nagy L.G."/>
            <person name="Riley R."/>
            <person name="Tritt A."/>
            <person name="Adam C."/>
            <person name="Daum C."/>
            <person name="Floudas D."/>
            <person name="Sun H."/>
            <person name="Yadav J.S."/>
            <person name="Pangilinan J."/>
            <person name="Larsson K.H."/>
            <person name="Matsuura K."/>
            <person name="Barry K."/>
            <person name="Labutti K."/>
            <person name="Kuo R."/>
            <person name="Ohm R.A."/>
            <person name="Bhattacharya S.S."/>
            <person name="Shirouzu T."/>
            <person name="Yoshinaga Y."/>
            <person name="Martin F.M."/>
            <person name="Grigoriev I.V."/>
            <person name="Hibbett D.S."/>
        </authorList>
    </citation>
    <scope>NUCLEOTIDE SEQUENCE [LARGE SCALE GENOMIC DNA]</scope>
    <source>
        <strain evidence="3 4">93-53</strain>
    </source>
</reference>
<dbReference type="AlphaFoldDB" id="A0A165HW40"/>
<dbReference type="RefSeq" id="XP_040769918.1">
    <property type="nucleotide sequence ID" value="XM_040905440.1"/>
</dbReference>
<proteinExistence type="predicted"/>